<organism evidence="3 4">
    <name type="scientific">Saccharothrix lopnurensis</name>
    <dbReference type="NCBI Taxonomy" id="1670621"/>
    <lineage>
        <taxon>Bacteria</taxon>
        <taxon>Bacillati</taxon>
        <taxon>Actinomycetota</taxon>
        <taxon>Actinomycetes</taxon>
        <taxon>Pseudonocardiales</taxon>
        <taxon>Pseudonocardiaceae</taxon>
        <taxon>Saccharothrix</taxon>
    </lineage>
</organism>
<feature type="transmembrane region" description="Helical" evidence="2">
    <location>
        <begin position="26"/>
        <end position="45"/>
    </location>
</feature>
<protein>
    <recommendedName>
        <fullName evidence="5">Conjugative transposon protein TcpC</fullName>
    </recommendedName>
</protein>
<evidence type="ECO:0000313" key="4">
    <source>
        <dbReference type="Proteomes" id="UP001596220"/>
    </source>
</evidence>
<feature type="region of interest" description="Disordered" evidence="1">
    <location>
        <begin position="50"/>
        <end position="101"/>
    </location>
</feature>
<dbReference type="EMBL" id="JBHSQO010000047">
    <property type="protein sequence ID" value="MFC6093653.1"/>
    <property type="molecule type" value="Genomic_DNA"/>
</dbReference>
<keyword evidence="2" id="KW-1133">Transmembrane helix</keyword>
<sequence length="203" mass="21653">MPIRTNRGRTAVYRRLWGWPLRSPRHLAMTIIGFAAVVAVAGIALDNAVGTRPGTGPRSAATSTTAASGAGNQVGVLPPARTTTPLPTKAPSPTPQGTTVPVNPNAQLVADMWVDAFASFEPGRTSKDQWLAGLQPHTSNEVFPQLESVDPVDVPVVIDQPVTPVKSFTDSVEFEAALEDGKLYVVVVRLPEGWRVHKFDKVG</sequence>
<name>A0ABW1PDW2_9PSEU</name>
<accession>A0ABW1PDW2</accession>
<evidence type="ECO:0008006" key="5">
    <source>
        <dbReference type="Google" id="ProtNLM"/>
    </source>
</evidence>
<dbReference type="RefSeq" id="WP_380641064.1">
    <property type="nucleotide sequence ID" value="NZ_JBHSQO010000047.1"/>
</dbReference>
<reference evidence="4" key="1">
    <citation type="journal article" date="2019" name="Int. J. Syst. Evol. Microbiol.">
        <title>The Global Catalogue of Microorganisms (GCM) 10K type strain sequencing project: providing services to taxonomists for standard genome sequencing and annotation.</title>
        <authorList>
            <consortium name="The Broad Institute Genomics Platform"/>
            <consortium name="The Broad Institute Genome Sequencing Center for Infectious Disease"/>
            <person name="Wu L."/>
            <person name="Ma J."/>
        </authorList>
    </citation>
    <scope>NUCLEOTIDE SEQUENCE [LARGE SCALE GENOMIC DNA]</scope>
    <source>
        <strain evidence="4">CGMCC 4.7246</strain>
    </source>
</reference>
<keyword evidence="2" id="KW-0812">Transmembrane</keyword>
<proteinExistence type="predicted"/>
<feature type="compositionally biased region" description="Low complexity" evidence="1">
    <location>
        <begin position="54"/>
        <end position="87"/>
    </location>
</feature>
<dbReference type="Proteomes" id="UP001596220">
    <property type="component" value="Unassembled WGS sequence"/>
</dbReference>
<keyword evidence="2" id="KW-0472">Membrane</keyword>
<evidence type="ECO:0000313" key="3">
    <source>
        <dbReference type="EMBL" id="MFC6093653.1"/>
    </source>
</evidence>
<gene>
    <name evidence="3" type="ORF">ACFP3R_30655</name>
</gene>
<keyword evidence="4" id="KW-1185">Reference proteome</keyword>
<comment type="caution">
    <text evidence="3">The sequence shown here is derived from an EMBL/GenBank/DDBJ whole genome shotgun (WGS) entry which is preliminary data.</text>
</comment>
<evidence type="ECO:0000256" key="2">
    <source>
        <dbReference type="SAM" id="Phobius"/>
    </source>
</evidence>
<evidence type="ECO:0000256" key="1">
    <source>
        <dbReference type="SAM" id="MobiDB-lite"/>
    </source>
</evidence>